<name>A0ABU6HNH9_9FLAO</name>
<gene>
    <name evidence="1" type="ORF">SOP96_02715</name>
</gene>
<evidence type="ECO:0008006" key="3">
    <source>
        <dbReference type="Google" id="ProtNLM"/>
    </source>
</evidence>
<organism evidence="1 2">
    <name type="scientific">Chryseobacterium salviniae</name>
    <dbReference type="NCBI Taxonomy" id="3101750"/>
    <lineage>
        <taxon>Bacteria</taxon>
        <taxon>Pseudomonadati</taxon>
        <taxon>Bacteroidota</taxon>
        <taxon>Flavobacteriia</taxon>
        <taxon>Flavobacteriales</taxon>
        <taxon>Weeksellaceae</taxon>
        <taxon>Chryseobacterium group</taxon>
        <taxon>Chryseobacterium</taxon>
    </lineage>
</organism>
<comment type="caution">
    <text evidence="1">The sequence shown here is derived from an EMBL/GenBank/DDBJ whole genome shotgun (WGS) entry which is preliminary data.</text>
</comment>
<sequence>MNRIVFFSKEDLISYPMMNKINEFFENNSYKKSSHSINDILELHHICNYIDNGFTHHEWNDDKIEEYNLQIKNFKKDINLYFNKLESQQIVDFYDSIDYNYCESFWLLVNRFEIYKKIKSSDLKLLFLKQKFDINDILYCNRIVLFFDKEIRDYFLSNERNAENLLNYYESNHDSRPKEKFYPKSLTLIDRENLINNYIDSENVNLNYIRLIEKNKDSEFLKISDKTRLKAKRLSNKLNDELFDSNNATVVRRGVSLSKDQEEVSKITFKDGIQIISYSEKRLLENIDEISLFKNFRSIFGLLDFQGCINSVSKSAQIDTLEKVFMRSKNEFLISAHFQDKTLISTLKFQIYTHFLESININVENLLEHFVNIYINTKFNINGFKLYLPTLSGTPLEKIRLIVPEFESLIEQYKLYVHDDHIDFELLQVTTKTSGFEKIPSLMERKYVYPIGDEYLKLSHNFFADTSFLFNYKKYGKKYTCFFHLITSENITMEDFENNRKFYVQQFIDENYLKVDENGWIKPYNEKLLTVIGILRNNDVMSYWYFPENIRNEIDKMEIQKMVTFSGSLFSKSEQDYFNFYLNNRFSNGLWLRNKYVHATNSHDEKEQENDYNILLKLLVTLVLKIDDDLNIARSIIIADMNKKDKNKGSSNINS</sequence>
<keyword evidence="2" id="KW-1185">Reference proteome</keyword>
<evidence type="ECO:0000313" key="1">
    <source>
        <dbReference type="EMBL" id="MEC3874621.1"/>
    </source>
</evidence>
<reference evidence="1 2" key="1">
    <citation type="submission" date="2024-01" db="EMBL/GenBank/DDBJ databases">
        <title>Chryseobacterium sp. T9W2-O.</title>
        <authorList>
            <person name="Maltman C."/>
        </authorList>
    </citation>
    <scope>NUCLEOTIDE SEQUENCE [LARGE SCALE GENOMIC DNA]</scope>
    <source>
        <strain evidence="1 2">T9W2-O</strain>
    </source>
</reference>
<dbReference type="EMBL" id="JAYLAA010000012">
    <property type="protein sequence ID" value="MEC3874621.1"/>
    <property type="molecule type" value="Genomic_DNA"/>
</dbReference>
<evidence type="ECO:0000313" key="2">
    <source>
        <dbReference type="Proteomes" id="UP001348397"/>
    </source>
</evidence>
<dbReference type="Proteomes" id="UP001348397">
    <property type="component" value="Unassembled WGS sequence"/>
</dbReference>
<accession>A0ABU6HNH9</accession>
<dbReference type="RefSeq" id="WP_326319691.1">
    <property type="nucleotide sequence ID" value="NZ_JAYLAA010000012.1"/>
</dbReference>
<protein>
    <recommendedName>
        <fullName evidence="3">DUF4209 domain-containing protein</fullName>
    </recommendedName>
</protein>
<proteinExistence type="predicted"/>